<gene>
    <name evidence="2" type="ORF">D0962_02805</name>
</gene>
<organism evidence="2 3">
    <name type="scientific">Adonisia turfae CCMR0082</name>
    <dbReference type="NCBI Taxonomy" id="2304604"/>
    <lineage>
        <taxon>Bacteria</taxon>
        <taxon>Bacillati</taxon>
        <taxon>Cyanobacteriota</taxon>
        <taxon>Adonisia</taxon>
        <taxon>Adonisia turfae</taxon>
    </lineage>
</organism>
<comment type="caution">
    <text evidence="2">The sequence shown here is derived from an EMBL/GenBank/DDBJ whole genome shotgun (WGS) entry which is preliminary data.</text>
</comment>
<dbReference type="Proteomes" id="UP000473574">
    <property type="component" value="Unassembled WGS sequence"/>
</dbReference>
<dbReference type="AlphaFoldDB" id="A0A6M0S0Q7"/>
<protein>
    <submittedName>
        <fullName evidence="2">DUF559 domain-containing protein</fullName>
    </submittedName>
</protein>
<evidence type="ECO:0000313" key="3">
    <source>
        <dbReference type="Proteomes" id="UP000473574"/>
    </source>
</evidence>
<proteinExistence type="predicted"/>
<name>A0A6M0S0Q7_9CYAN</name>
<sequence length="62" mass="7361">MLFEAPIPQHLITPEAKDYDRFRQRSIEGLDIQFLRFTNRDIYQNIDGVIRTILQKVLALQT</sequence>
<feature type="domain" description="DUF559" evidence="1">
    <location>
        <begin position="15"/>
        <end position="57"/>
    </location>
</feature>
<dbReference type="InterPro" id="IPR007569">
    <property type="entry name" value="DUF559"/>
</dbReference>
<dbReference type="EMBL" id="QZCE01000001">
    <property type="protein sequence ID" value="NEZ61713.1"/>
    <property type="molecule type" value="Genomic_DNA"/>
</dbReference>
<evidence type="ECO:0000259" key="1">
    <source>
        <dbReference type="Pfam" id="PF04480"/>
    </source>
</evidence>
<evidence type="ECO:0000313" key="2">
    <source>
        <dbReference type="EMBL" id="NEZ61713.1"/>
    </source>
</evidence>
<accession>A0A6M0S0Q7</accession>
<dbReference type="Pfam" id="PF04480">
    <property type="entry name" value="DUF559"/>
    <property type="match status" value="1"/>
</dbReference>
<reference evidence="2 3" key="1">
    <citation type="journal article" date="2020" name="Microb. Ecol.">
        <title>Ecogenomics of the Marine Benthic Filamentous Cyanobacterium Adonisia.</title>
        <authorList>
            <person name="Walter J.M."/>
            <person name="Coutinho F.H."/>
            <person name="Leomil L."/>
            <person name="Hargreaves P.I."/>
            <person name="Campeao M.E."/>
            <person name="Vieira V.V."/>
            <person name="Silva B.S."/>
            <person name="Fistarol G.O."/>
            <person name="Salomon P.S."/>
            <person name="Sawabe T."/>
            <person name="Mino S."/>
            <person name="Hosokawa M."/>
            <person name="Miyashita H."/>
            <person name="Maruyama F."/>
            <person name="van Verk M.C."/>
            <person name="Dutilh B.E."/>
            <person name="Thompson C.C."/>
            <person name="Thompson F.L."/>
        </authorList>
    </citation>
    <scope>NUCLEOTIDE SEQUENCE [LARGE SCALE GENOMIC DNA]</scope>
    <source>
        <strain evidence="2 3">CCMR0082</strain>
    </source>
</reference>